<evidence type="ECO:0000313" key="2">
    <source>
        <dbReference type="Proteomes" id="UP001610432"/>
    </source>
</evidence>
<dbReference type="GeneID" id="98140356"/>
<accession>A0ABR4M897</accession>
<sequence length="109" mass="12210">MLLVIDLTCRIVDGRAVASLLLMTLLYSSFYRALTQQLESCAEHTPERYCVLFCLVPLTAVTIPLRIFQDRCVFFLLSSRAPTSQGEDSLIQPISLQTTTLAEPVDQTQ</sequence>
<gene>
    <name evidence="1" type="ORF">BJX67DRAFT_18849</name>
</gene>
<protein>
    <submittedName>
        <fullName evidence="1">Uncharacterized protein</fullName>
    </submittedName>
</protein>
<organism evidence="1 2">
    <name type="scientific">Aspergillus lucknowensis</name>
    <dbReference type="NCBI Taxonomy" id="176173"/>
    <lineage>
        <taxon>Eukaryota</taxon>
        <taxon>Fungi</taxon>
        <taxon>Dikarya</taxon>
        <taxon>Ascomycota</taxon>
        <taxon>Pezizomycotina</taxon>
        <taxon>Eurotiomycetes</taxon>
        <taxon>Eurotiomycetidae</taxon>
        <taxon>Eurotiales</taxon>
        <taxon>Aspergillaceae</taxon>
        <taxon>Aspergillus</taxon>
        <taxon>Aspergillus subgen. Nidulantes</taxon>
    </lineage>
</organism>
<comment type="caution">
    <text evidence="1">The sequence shown here is derived from an EMBL/GenBank/DDBJ whole genome shotgun (WGS) entry which is preliminary data.</text>
</comment>
<dbReference type="RefSeq" id="XP_070891776.1">
    <property type="nucleotide sequence ID" value="XM_071025284.1"/>
</dbReference>
<proteinExistence type="predicted"/>
<keyword evidence="2" id="KW-1185">Reference proteome</keyword>
<reference evidence="1 2" key="1">
    <citation type="submission" date="2024-07" db="EMBL/GenBank/DDBJ databases">
        <title>Section-level genome sequencing and comparative genomics of Aspergillus sections Usti and Cavernicolus.</title>
        <authorList>
            <consortium name="Lawrence Berkeley National Laboratory"/>
            <person name="Nybo J.L."/>
            <person name="Vesth T.C."/>
            <person name="Theobald S."/>
            <person name="Frisvad J.C."/>
            <person name="Larsen T.O."/>
            <person name="Kjaerboelling I."/>
            <person name="Rothschild-Mancinelli K."/>
            <person name="Lyhne E.K."/>
            <person name="Kogle M.E."/>
            <person name="Barry K."/>
            <person name="Clum A."/>
            <person name="Na H."/>
            <person name="Ledsgaard L."/>
            <person name="Lin J."/>
            <person name="Lipzen A."/>
            <person name="Kuo A."/>
            <person name="Riley R."/>
            <person name="Mondo S."/>
            <person name="Labutti K."/>
            <person name="Haridas S."/>
            <person name="Pangalinan J."/>
            <person name="Salamov A.A."/>
            <person name="Simmons B.A."/>
            <person name="Magnuson J.K."/>
            <person name="Chen J."/>
            <person name="Drula E."/>
            <person name="Henrissat B."/>
            <person name="Wiebenga A."/>
            <person name="Lubbers R.J."/>
            <person name="Gomes A.C."/>
            <person name="Macurrencykelacurrency M.R."/>
            <person name="Stajich J."/>
            <person name="Grigoriev I.V."/>
            <person name="Mortensen U.H."/>
            <person name="De Vries R.P."/>
            <person name="Baker S.E."/>
            <person name="Andersen M.R."/>
        </authorList>
    </citation>
    <scope>NUCLEOTIDE SEQUENCE [LARGE SCALE GENOMIC DNA]</scope>
    <source>
        <strain evidence="1 2">CBS 449.75</strain>
    </source>
</reference>
<dbReference type="EMBL" id="JBFXLQ010000001">
    <property type="protein sequence ID" value="KAL2872798.1"/>
    <property type="molecule type" value="Genomic_DNA"/>
</dbReference>
<evidence type="ECO:0000313" key="1">
    <source>
        <dbReference type="EMBL" id="KAL2872798.1"/>
    </source>
</evidence>
<dbReference type="Proteomes" id="UP001610432">
    <property type="component" value="Unassembled WGS sequence"/>
</dbReference>
<name>A0ABR4M897_9EURO</name>